<sequence>MSHILAHSLEENARTKDVTISENVNFESLLLSEDIFQGLCQTGFRKPSPIQLKAIPVGRCGFDLIVKSKSGTGKTLVFSIIALENIDRHKQALQALILAPTREIAVQIQDVIKKVGSNIEGLIVESFIGGLSFEDDKKKCKQCQIAVGTPGRIKHLISEGILTCDSTRLFVLDETDKLMDASFRNDINQIYNALPAKKQIITTSATYPNELQHFLAQYMQSPTYVNAELETPLLLGLKQFVSVLKPHANVVQQMKLKNEELLNILSNISFTQCLVFSNYQTRAESISNYLNQKGWTSMFISAAQNQSQRLKALNSLKDFKCRIMLSTDLTARGIDAAKVDLVINYDIPVDAMTYLHRMGRAGRYGAQGVCLNLAFGGQELEKLRGILGQIGGTALGIPKLPKFKGHISDLVKINTPSEEQIFGKLDESHIDLTLDKNKIYELTKNSAANAKLEHNENHDILESQKIMSTLNDNKTDSGEVEKQSFEMDTKVVSASMSNDNIVENNESDVMGILNDKSEMADIKNLIADMNPQAILASLANQNFNMNTAAIEHSNEKNTESSHMDKCNKKVQNDLLDKRFTVNDTLMALLGPKRGENTPSEMKTVNIVSEEDKRQQLFTKNKALLDVVRLLDSPSQSKTNVNGSSVEQYLNILKEQDKEKLSEMSEKPIPDILNSLQNDELEKENVPAEVEIINLENIFKLGYDCIVKSNNTSWRQILETVEEHQTRSSKEDTMDELGDDEYESMEEYQECEEMEIMKWVPVSKTHKPPTASKNLLEEASDDGEVVTAENKDGELTKWQPASSATKELQQTCLSESVSEEINRYDHYSSCFEECNQQLWQNGLSFDNMNSFDEWFYYEWEAQLYAMRNYVQQNIYVQEMSRYQHSKTNK</sequence>
<evidence type="ECO:0000256" key="4">
    <source>
        <dbReference type="ARBA" id="ARBA00022806"/>
    </source>
</evidence>
<dbReference type="AlphaFoldDB" id="A0A9P0DS95"/>
<dbReference type="CDD" id="cd17943">
    <property type="entry name" value="DEADc_DDX20"/>
    <property type="match status" value="1"/>
</dbReference>
<evidence type="ECO:0000256" key="5">
    <source>
        <dbReference type="ARBA" id="ARBA00022840"/>
    </source>
</evidence>
<dbReference type="SMART" id="SM00490">
    <property type="entry name" value="HELICc"/>
    <property type="match status" value="1"/>
</dbReference>
<organism evidence="10 11">
    <name type="scientific">Phaedon cochleariae</name>
    <name type="common">Mustard beetle</name>
    <dbReference type="NCBI Taxonomy" id="80249"/>
    <lineage>
        <taxon>Eukaryota</taxon>
        <taxon>Metazoa</taxon>
        <taxon>Ecdysozoa</taxon>
        <taxon>Arthropoda</taxon>
        <taxon>Hexapoda</taxon>
        <taxon>Insecta</taxon>
        <taxon>Pterygota</taxon>
        <taxon>Neoptera</taxon>
        <taxon>Endopterygota</taxon>
        <taxon>Coleoptera</taxon>
        <taxon>Polyphaga</taxon>
        <taxon>Cucujiformia</taxon>
        <taxon>Chrysomeloidea</taxon>
        <taxon>Chrysomelidae</taxon>
        <taxon>Chrysomelinae</taxon>
        <taxon>Chrysomelini</taxon>
        <taxon>Phaedon</taxon>
    </lineage>
</organism>
<reference evidence="10" key="2">
    <citation type="submission" date="2022-10" db="EMBL/GenBank/DDBJ databases">
        <authorList>
            <consortium name="ENA_rothamsted_submissions"/>
            <consortium name="culmorum"/>
            <person name="King R."/>
        </authorList>
    </citation>
    <scope>NUCLEOTIDE SEQUENCE</scope>
</reference>
<evidence type="ECO:0000256" key="2">
    <source>
        <dbReference type="ARBA" id="ARBA00022741"/>
    </source>
</evidence>
<dbReference type="PANTHER" id="PTHR47958">
    <property type="entry name" value="ATP-DEPENDENT RNA HELICASE DBP3"/>
    <property type="match status" value="1"/>
</dbReference>
<dbReference type="InterPro" id="IPR011545">
    <property type="entry name" value="DEAD/DEAH_box_helicase_dom"/>
</dbReference>
<feature type="short sequence motif" description="Q motif" evidence="6">
    <location>
        <begin position="24"/>
        <end position="52"/>
    </location>
</feature>
<dbReference type="PROSITE" id="PS51192">
    <property type="entry name" value="HELICASE_ATP_BIND_1"/>
    <property type="match status" value="1"/>
</dbReference>
<dbReference type="GO" id="GO:0016787">
    <property type="term" value="F:hydrolase activity"/>
    <property type="evidence" value="ECO:0007669"/>
    <property type="project" value="UniProtKB-KW"/>
</dbReference>
<dbReference type="PROSITE" id="PS51195">
    <property type="entry name" value="Q_MOTIF"/>
    <property type="match status" value="1"/>
</dbReference>
<evidence type="ECO:0000259" key="9">
    <source>
        <dbReference type="PROSITE" id="PS51195"/>
    </source>
</evidence>
<evidence type="ECO:0000259" key="8">
    <source>
        <dbReference type="PROSITE" id="PS51194"/>
    </source>
</evidence>
<accession>A0A9P0DS95</accession>
<dbReference type="InterPro" id="IPR014001">
    <property type="entry name" value="Helicase_ATP-bd"/>
</dbReference>
<dbReference type="InterPro" id="IPR027417">
    <property type="entry name" value="P-loop_NTPase"/>
</dbReference>
<dbReference type="GO" id="GO:0003676">
    <property type="term" value="F:nucleic acid binding"/>
    <property type="evidence" value="ECO:0007669"/>
    <property type="project" value="InterPro"/>
</dbReference>
<keyword evidence="4" id="KW-0347">Helicase</keyword>
<dbReference type="PROSITE" id="PS51194">
    <property type="entry name" value="HELICASE_CTER"/>
    <property type="match status" value="1"/>
</dbReference>
<evidence type="ECO:0000313" key="10">
    <source>
        <dbReference type="EMBL" id="CAH1170292.1"/>
    </source>
</evidence>
<dbReference type="Proteomes" id="UP001153737">
    <property type="component" value="Chromosome 5"/>
</dbReference>
<proteinExistence type="predicted"/>
<evidence type="ECO:0000256" key="3">
    <source>
        <dbReference type="ARBA" id="ARBA00022801"/>
    </source>
</evidence>
<dbReference type="Pfam" id="PF00271">
    <property type="entry name" value="Helicase_C"/>
    <property type="match status" value="1"/>
</dbReference>
<keyword evidence="11" id="KW-1185">Reference proteome</keyword>
<keyword evidence="3" id="KW-0378">Hydrolase</keyword>
<evidence type="ECO:0000256" key="6">
    <source>
        <dbReference type="PROSITE-ProRule" id="PRU00552"/>
    </source>
</evidence>
<dbReference type="SMART" id="SM00487">
    <property type="entry name" value="DEXDc"/>
    <property type="match status" value="1"/>
</dbReference>
<dbReference type="GO" id="GO:0010468">
    <property type="term" value="P:regulation of gene expression"/>
    <property type="evidence" value="ECO:0007669"/>
    <property type="project" value="UniProtKB-ARBA"/>
</dbReference>
<dbReference type="CDD" id="cd18787">
    <property type="entry name" value="SF2_C_DEAD"/>
    <property type="match status" value="1"/>
</dbReference>
<evidence type="ECO:0000313" key="11">
    <source>
        <dbReference type="Proteomes" id="UP001153737"/>
    </source>
</evidence>
<dbReference type="Pfam" id="PF00270">
    <property type="entry name" value="DEAD"/>
    <property type="match status" value="1"/>
</dbReference>
<dbReference type="EC" id="3.6.4.13" evidence="1"/>
<dbReference type="InterPro" id="IPR014014">
    <property type="entry name" value="RNA_helicase_DEAD_Q_motif"/>
</dbReference>
<keyword evidence="5" id="KW-0067">ATP-binding</keyword>
<gene>
    <name evidence="10" type="ORF">PHAECO_LOCUS9368</name>
</gene>
<dbReference type="GO" id="GO:0003724">
    <property type="term" value="F:RNA helicase activity"/>
    <property type="evidence" value="ECO:0007669"/>
    <property type="project" value="UniProtKB-EC"/>
</dbReference>
<dbReference type="EMBL" id="OU896711">
    <property type="protein sequence ID" value="CAH1170292.1"/>
    <property type="molecule type" value="Genomic_DNA"/>
</dbReference>
<protein>
    <recommendedName>
        <fullName evidence="1">RNA helicase</fullName>
        <ecNumber evidence="1">3.6.4.13</ecNumber>
    </recommendedName>
</protein>
<feature type="domain" description="DEAD-box RNA helicase Q" evidence="9">
    <location>
        <begin position="24"/>
        <end position="52"/>
    </location>
</feature>
<reference evidence="10" key="1">
    <citation type="submission" date="2022-01" db="EMBL/GenBank/DDBJ databases">
        <authorList>
            <person name="King R."/>
        </authorList>
    </citation>
    <scope>NUCLEOTIDE SEQUENCE</scope>
</reference>
<dbReference type="OrthoDB" id="434041at2759"/>
<dbReference type="Gene3D" id="3.40.50.300">
    <property type="entry name" value="P-loop containing nucleotide triphosphate hydrolases"/>
    <property type="match status" value="2"/>
</dbReference>
<feature type="domain" description="Helicase C-terminal" evidence="8">
    <location>
        <begin position="260"/>
        <end position="411"/>
    </location>
</feature>
<evidence type="ECO:0000256" key="1">
    <source>
        <dbReference type="ARBA" id="ARBA00012552"/>
    </source>
</evidence>
<keyword evidence="2" id="KW-0547">Nucleotide-binding</keyword>
<name>A0A9P0DS95_PHACE</name>
<dbReference type="GO" id="GO:0005524">
    <property type="term" value="F:ATP binding"/>
    <property type="evidence" value="ECO:0007669"/>
    <property type="project" value="UniProtKB-KW"/>
</dbReference>
<evidence type="ECO:0000259" key="7">
    <source>
        <dbReference type="PROSITE" id="PS51192"/>
    </source>
</evidence>
<dbReference type="InterPro" id="IPR001650">
    <property type="entry name" value="Helicase_C-like"/>
</dbReference>
<dbReference type="SUPFAM" id="SSF52540">
    <property type="entry name" value="P-loop containing nucleoside triphosphate hydrolases"/>
    <property type="match status" value="1"/>
</dbReference>
<feature type="domain" description="Helicase ATP-binding" evidence="7">
    <location>
        <begin position="55"/>
        <end position="225"/>
    </location>
</feature>